<feature type="domain" description="AAA+ ATPase" evidence="3">
    <location>
        <begin position="83"/>
        <end position="225"/>
    </location>
</feature>
<dbReference type="InterPro" id="IPR003593">
    <property type="entry name" value="AAA+_ATPase"/>
</dbReference>
<dbReference type="EMBL" id="JBJOSA010000003">
    <property type="protein sequence ID" value="MFL8936134.1"/>
    <property type="molecule type" value="Genomic_DNA"/>
</dbReference>
<keyword evidence="2" id="KW-0067">ATP-binding</keyword>
<dbReference type="PRINTS" id="PR00300">
    <property type="entry name" value="CLPPROTEASEA"/>
</dbReference>
<name>A0ABW8VL82_9BACI</name>
<evidence type="ECO:0000256" key="2">
    <source>
        <dbReference type="ARBA" id="ARBA00022840"/>
    </source>
</evidence>
<dbReference type="Pfam" id="PF07724">
    <property type="entry name" value="AAA_2"/>
    <property type="match status" value="1"/>
</dbReference>
<keyword evidence="5" id="KW-1185">Reference proteome</keyword>
<keyword evidence="1" id="KW-0547">Nucleotide-binding</keyword>
<comment type="caution">
    <text evidence="4">The sequence shown here is derived from an EMBL/GenBank/DDBJ whole genome shotgun (WGS) entry which is preliminary data.</text>
</comment>
<dbReference type="InterPro" id="IPR003959">
    <property type="entry name" value="ATPase_AAA_core"/>
</dbReference>
<evidence type="ECO:0000313" key="5">
    <source>
        <dbReference type="Proteomes" id="UP001628668"/>
    </source>
</evidence>
<dbReference type="RefSeq" id="WP_198257965.1">
    <property type="nucleotide sequence ID" value="NZ_JBJOSA010000003.1"/>
</dbReference>
<evidence type="ECO:0000259" key="3">
    <source>
        <dbReference type="SMART" id="SM00382"/>
    </source>
</evidence>
<dbReference type="SUPFAM" id="SSF52540">
    <property type="entry name" value="P-loop containing nucleoside triphosphate hydrolases"/>
    <property type="match status" value="1"/>
</dbReference>
<dbReference type="SMART" id="SM00382">
    <property type="entry name" value="AAA"/>
    <property type="match status" value="1"/>
</dbReference>
<dbReference type="InterPro" id="IPR050130">
    <property type="entry name" value="ClpA_ClpB"/>
</dbReference>
<dbReference type="InterPro" id="IPR001270">
    <property type="entry name" value="ClpA/B"/>
</dbReference>
<accession>A0ABW8VL82</accession>
<organism evidence="4 5">
    <name type="scientific">Rossellomorea oryzaecorticis</name>
    <dbReference type="NCBI Taxonomy" id="1396505"/>
    <lineage>
        <taxon>Bacteria</taxon>
        <taxon>Bacillati</taxon>
        <taxon>Bacillota</taxon>
        <taxon>Bacilli</taxon>
        <taxon>Bacillales</taxon>
        <taxon>Bacillaceae</taxon>
        <taxon>Rossellomorea</taxon>
    </lineage>
</organism>
<evidence type="ECO:0000256" key="1">
    <source>
        <dbReference type="ARBA" id="ARBA00022741"/>
    </source>
</evidence>
<dbReference type="PANTHER" id="PTHR11638:SF18">
    <property type="entry name" value="HEAT SHOCK PROTEIN 104"/>
    <property type="match status" value="1"/>
</dbReference>
<dbReference type="Gene3D" id="3.40.50.300">
    <property type="entry name" value="P-loop containing nucleotide triphosphate hydrolases"/>
    <property type="match status" value="1"/>
</dbReference>
<dbReference type="PANTHER" id="PTHR11638">
    <property type="entry name" value="ATP-DEPENDENT CLP PROTEASE"/>
    <property type="match status" value="1"/>
</dbReference>
<gene>
    <name evidence="4" type="ORF">ACKA06_04960</name>
</gene>
<sequence>MEKECIIECYIHNPPLLLKEGIIRLFENDEYILVKENTFEFNKITTQDITNLYEELNKEIIGQEQPILELVSTIYPLTAKYSNPVVLLFYGPAGVGKTETAKLLSKVLYNGKLLREQISMYQTEAFASYLFGGSINENSFAKGLIGRETNVILLDEFDKCPPGFFSAFYQFFDEGLFVDRNYKVNLKNSIIICTTNYGSLEEIKKQLGSPIFSRFDGFISFGDLSQEDKLKLIRIKYEKNLSLWDEEQQALIKKKNAIDFLTEHANKFINARNIDNGIRSYMSKLLIQDVLNRNT</sequence>
<evidence type="ECO:0000313" key="4">
    <source>
        <dbReference type="EMBL" id="MFL8936134.1"/>
    </source>
</evidence>
<dbReference type="InterPro" id="IPR027417">
    <property type="entry name" value="P-loop_NTPase"/>
</dbReference>
<dbReference type="Proteomes" id="UP001628668">
    <property type="component" value="Unassembled WGS sequence"/>
</dbReference>
<proteinExistence type="predicted"/>
<protein>
    <submittedName>
        <fullName evidence="4">AAA family ATPase</fullName>
    </submittedName>
</protein>
<reference evidence="4 5" key="1">
    <citation type="submission" date="2024-12" db="EMBL/GenBank/DDBJ databases">
        <authorList>
            <person name="Li X."/>
            <person name="Zhang D."/>
        </authorList>
    </citation>
    <scope>NUCLEOTIDE SEQUENCE [LARGE SCALE GENOMIC DNA]</scope>
    <source>
        <strain evidence="4 5">JCM19602</strain>
    </source>
</reference>